<dbReference type="EMBL" id="NBNE01000607">
    <property type="protein sequence ID" value="OWZ18310.1"/>
    <property type="molecule type" value="Genomic_DNA"/>
</dbReference>
<reference evidence="3" key="1">
    <citation type="submission" date="2017-03" db="EMBL/GenBank/DDBJ databases">
        <title>Phytopthora megakarya and P. palmivora, two closely related causual agents of cacao black pod achieved similar genome size and gene model numbers by different mechanisms.</title>
        <authorList>
            <person name="Ali S."/>
            <person name="Shao J."/>
            <person name="Larry D.J."/>
            <person name="Kronmiller B."/>
            <person name="Shen D."/>
            <person name="Strem M.D."/>
            <person name="Melnick R.L."/>
            <person name="Guiltinan M.J."/>
            <person name="Tyler B.M."/>
            <person name="Meinhardt L.W."/>
            <person name="Bailey B.A."/>
        </authorList>
    </citation>
    <scope>NUCLEOTIDE SEQUENCE [LARGE SCALE GENOMIC DNA]</scope>
    <source>
        <strain evidence="3">zdho120</strain>
    </source>
</reference>
<organism evidence="2 3">
    <name type="scientific">Phytophthora megakarya</name>
    <dbReference type="NCBI Taxonomy" id="4795"/>
    <lineage>
        <taxon>Eukaryota</taxon>
        <taxon>Sar</taxon>
        <taxon>Stramenopiles</taxon>
        <taxon>Oomycota</taxon>
        <taxon>Peronosporomycetes</taxon>
        <taxon>Peronosporales</taxon>
        <taxon>Peronosporaceae</taxon>
        <taxon>Phytophthora</taxon>
    </lineage>
</organism>
<evidence type="ECO:0000313" key="3">
    <source>
        <dbReference type="Proteomes" id="UP000198211"/>
    </source>
</evidence>
<name>A0A225WN30_9STRA</name>
<comment type="caution">
    <text evidence="2">The sequence shown here is derived from an EMBL/GenBank/DDBJ whole genome shotgun (WGS) entry which is preliminary data.</text>
</comment>
<evidence type="ECO:0000256" key="1">
    <source>
        <dbReference type="SAM" id="MobiDB-lite"/>
    </source>
</evidence>
<keyword evidence="3" id="KW-1185">Reference proteome</keyword>
<dbReference type="Proteomes" id="UP000198211">
    <property type="component" value="Unassembled WGS sequence"/>
</dbReference>
<proteinExistence type="predicted"/>
<accession>A0A225WN30</accession>
<gene>
    <name evidence="2" type="ORF">PHMEG_0007619</name>
</gene>
<evidence type="ECO:0000313" key="2">
    <source>
        <dbReference type="EMBL" id="OWZ18310.1"/>
    </source>
</evidence>
<feature type="compositionally biased region" description="Basic residues" evidence="1">
    <location>
        <begin position="119"/>
        <end position="134"/>
    </location>
</feature>
<feature type="region of interest" description="Disordered" evidence="1">
    <location>
        <begin position="119"/>
        <end position="140"/>
    </location>
</feature>
<dbReference type="AlphaFoldDB" id="A0A225WN30"/>
<protein>
    <submittedName>
        <fullName evidence="2">Uncharacterized protein</fullName>
    </submittedName>
</protein>
<sequence>MLPDCDGTTNDRRENVNHFIETLEDPDLCGSLLRLADAEDLEEVLRGRDRAKRRSRKAAFDTTSTDRTRQMVYRRILPNKCERSRPKLLTSDLISPTDWTDLTLKLTITARSISQRIKKSLRSRKGRRPYRIRGIRIQDP</sequence>